<sequence length="132" mass="15126">MIEVIQKTSICKADKPDVIMARMGYVIICRVIEQLNKMGMTDDELSFLLGKPNNYVFGFIVKPSDKNRFNEDQIDLLPYILNCTFSAIILNDTEPGNIQLYHTKAIDDASYKGFSHIIYSNQGEGTRIIWRK</sequence>
<dbReference type="EMBL" id="VTAV01000005">
    <property type="protein sequence ID" value="TYR36330.1"/>
    <property type="molecule type" value="Genomic_DNA"/>
</dbReference>
<proteinExistence type="predicted"/>
<gene>
    <name evidence="1" type="ORF">FXV77_10505</name>
</gene>
<dbReference type="AlphaFoldDB" id="A0A5D4HBZ4"/>
<keyword evidence="2" id="KW-1185">Reference proteome</keyword>
<dbReference type="Proteomes" id="UP000322362">
    <property type="component" value="Unassembled WGS sequence"/>
</dbReference>
<organism evidence="1 2">
    <name type="scientific">Sphingobacterium phlebotomi</name>
    <dbReference type="NCBI Taxonomy" id="2605433"/>
    <lineage>
        <taxon>Bacteria</taxon>
        <taxon>Pseudomonadati</taxon>
        <taxon>Bacteroidota</taxon>
        <taxon>Sphingobacteriia</taxon>
        <taxon>Sphingobacteriales</taxon>
        <taxon>Sphingobacteriaceae</taxon>
        <taxon>Sphingobacterium</taxon>
    </lineage>
</organism>
<protein>
    <submittedName>
        <fullName evidence="1">Uncharacterized protein</fullName>
    </submittedName>
</protein>
<comment type="caution">
    <text evidence="1">The sequence shown here is derived from an EMBL/GenBank/DDBJ whole genome shotgun (WGS) entry which is preliminary data.</text>
</comment>
<reference evidence="1 2" key="1">
    <citation type="submission" date="2019-08" db="EMBL/GenBank/DDBJ databases">
        <title>Phlebobacter frassis gen. nov. sp. nov., a new member of family Sphingobacteriaceae isolated from sand fly rearing media.</title>
        <authorList>
            <person name="Kakumanu M.L."/>
            <person name="Marayati B.F."/>
            <person name="Wada-Katsumata A."/>
            <person name="Wasserberg G."/>
            <person name="Schal C."/>
            <person name="Apperson C.S."/>
            <person name="Ponnusamy L."/>
        </authorList>
    </citation>
    <scope>NUCLEOTIDE SEQUENCE [LARGE SCALE GENOMIC DNA]</scope>
    <source>
        <strain evidence="1 2">SSI9</strain>
    </source>
</reference>
<evidence type="ECO:0000313" key="2">
    <source>
        <dbReference type="Proteomes" id="UP000322362"/>
    </source>
</evidence>
<dbReference type="RefSeq" id="WP_148919181.1">
    <property type="nucleotide sequence ID" value="NZ_VTAV01000005.1"/>
</dbReference>
<accession>A0A5D4HBZ4</accession>
<name>A0A5D4HBZ4_9SPHI</name>
<evidence type="ECO:0000313" key="1">
    <source>
        <dbReference type="EMBL" id="TYR36330.1"/>
    </source>
</evidence>